<dbReference type="EMBL" id="JBHLVF010000017">
    <property type="protein sequence ID" value="MFC0392408.1"/>
    <property type="molecule type" value="Genomic_DNA"/>
</dbReference>
<dbReference type="Proteomes" id="UP001589818">
    <property type="component" value="Unassembled WGS sequence"/>
</dbReference>
<evidence type="ECO:0000256" key="1">
    <source>
        <dbReference type="SAM" id="MobiDB-lite"/>
    </source>
</evidence>
<evidence type="ECO:0000313" key="2">
    <source>
        <dbReference type="EMBL" id="MFC0392408.1"/>
    </source>
</evidence>
<evidence type="ECO:0000313" key="3">
    <source>
        <dbReference type="Proteomes" id="UP001589818"/>
    </source>
</evidence>
<comment type="caution">
    <text evidence="2">The sequence shown here is derived from an EMBL/GenBank/DDBJ whole genome shotgun (WGS) entry which is preliminary data.</text>
</comment>
<reference evidence="2 3" key="1">
    <citation type="submission" date="2024-09" db="EMBL/GenBank/DDBJ databases">
        <authorList>
            <person name="Sun Q."/>
            <person name="Mori K."/>
        </authorList>
    </citation>
    <scope>NUCLEOTIDE SEQUENCE [LARGE SCALE GENOMIC DNA]</scope>
    <source>
        <strain evidence="2 3">CCM 4839</strain>
    </source>
</reference>
<organism evidence="2 3">
    <name type="scientific">Paenibacillus mendelii</name>
    <dbReference type="NCBI Taxonomy" id="206163"/>
    <lineage>
        <taxon>Bacteria</taxon>
        <taxon>Bacillati</taxon>
        <taxon>Bacillota</taxon>
        <taxon>Bacilli</taxon>
        <taxon>Bacillales</taxon>
        <taxon>Paenibacillaceae</taxon>
        <taxon>Paenibacillus</taxon>
    </lineage>
</organism>
<name>A0ABV6J953_9BACL</name>
<sequence>MSDKNNLREQTADQVAGLSIQPDRKDISATDNFDSVVEETMNNIQKSLLGDEDDDK</sequence>
<dbReference type="RefSeq" id="WP_204819500.1">
    <property type="nucleotide sequence ID" value="NZ_JANHOF010000003.1"/>
</dbReference>
<feature type="compositionally biased region" description="Basic and acidic residues" evidence="1">
    <location>
        <begin position="1"/>
        <end position="11"/>
    </location>
</feature>
<keyword evidence="3" id="KW-1185">Reference proteome</keyword>
<proteinExistence type="predicted"/>
<gene>
    <name evidence="2" type="ORF">ACFFJ8_13625</name>
</gene>
<evidence type="ECO:0008006" key="4">
    <source>
        <dbReference type="Google" id="ProtNLM"/>
    </source>
</evidence>
<protein>
    <recommendedName>
        <fullName evidence="4">DUF4025 domain-containing protein</fullName>
    </recommendedName>
</protein>
<accession>A0ABV6J953</accession>
<feature type="region of interest" description="Disordered" evidence="1">
    <location>
        <begin position="1"/>
        <end position="29"/>
    </location>
</feature>